<dbReference type="Gene3D" id="3.30.565.10">
    <property type="entry name" value="Histidine kinase-like ATPase, C-terminal domain"/>
    <property type="match status" value="1"/>
</dbReference>
<dbReference type="PANTHER" id="PTHR10073:SF52">
    <property type="entry name" value="MISMATCH REPAIR ENDONUCLEASE PMS2"/>
    <property type="match status" value="1"/>
</dbReference>
<dbReference type="Gene3D" id="3.30.1540.20">
    <property type="entry name" value="MutL, C-terminal domain, dimerisation subdomain"/>
    <property type="match status" value="1"/>
</dbReference>
<proteinExistence type="inferred from homology"/>
<dbReference type="GO" id="GO:0016887">
    <property type="term" value="F:ATP hydrolysis activity"/>
    <property type="evidence" value="ECO:0007669"/>
    <property type="project" value="InterPro"/>
</dbReference>
<evidence type="ECO:0000256" key="5">
    <source>
        <dbReference type="SAM" id="MobiDB-lite"/>
    </source>
</evidence>
<dbReference type="PROSITE" id="PS00058">
    <property type="entry name" value="DNA_MISMATCH_REPAIR_1"/>
    <property type="match status" value="1"/>
</dbReference>
<organism evidence="8 9">
    <name type="scientific">Heterodermia speciosa</name>
    <dbReference type="NCBI Taxonomy" id="116794"/>
    <lineage>
        <taxon>Eukaryota</taxon>
        <taxon>Fungi</taxon>
        <taxon>Dikarya</taxon>
        <taxon>Ascomycota</taxon>
        <taxon>Pezizomycotina</taxon>
        <taxon>Lecanoromycetes</taxon>
        <taxon>OSLEUM clade</taxon>
        <taxon>Lecanoromycetidae</taxon>
        <taxon>Caliciales</taxon>
        <taxon>Physciaceae</taxon>
        <taxon>Heterodermia</taxon>
    </lineage>
</organism>
<dbReference type="InterPro" id="IPR036890">
    <property type="entry name" value="HATPase_C_sf"/>
</dbReference>
<dbReference type="SUPFAM" id="SSF118116">
    <property type="entry name" value="DNA mismatch repair protein MutL"/>
    <property type="match status" value="1"/>
</dbReference>
<evidence type="ECO:0000256" key="3">
    <source>
        <dbReference type="ARBA" id="ARBA00070941"/>
    </source>
</evidence>
<accession>A0A8H3INR4</accession>
<dbReference type="FunFam" id="3.30.565.10:FF:000014">
    <property type="entry name" value="Mismatch repair endonuclease pms1, putative"/>
    <property type="match status" value="1"/>
</dbReference>
<dbReference type="SMART" id="SM00853">
    <property type="entry name" value="MutL_C"/>
    <property type="match status" value="1"/>
</dbReference>
<feature type="coiled-coil region" evidence="4">
    <location>
        <begin position="754"/>
        <end position="781"/>
    </location>
</feature>
<feature type="region of interest" description="Disordered" evidence="5">
    <location>
        <begin position="386"/>
        <end position="426"/>
    </location>
</feature>
<evidence type="ECO:0000313" key="8">
    <source>
        <dbReference type="EMBL" id="CAF9934732.1"/>
    </source>
</evidence>
<dbReference type="Pfam" id="PF08676">
    <property type="entry name" value="MutL_C"/>
    <property type="match status" value="1"/>
</dbReference>
<dbReference type="GO" id="GO:0140664">
    <property type="term" value="F:ATP-dependent DNA damage sensor activity"/>
    <property type="evidence" value="ECO:0007669"/>
    <property type="project" value="InterPro"/>
</dbReference>
<feature type="domain" description="DNA mismatch repair protein S5" evidence="7">
    <location>
        <begin position="221"/>
        <end position="362"/>
    </location>
</feature>
<protein>
    <recommendedName>
        <fullName evidence="3">DNA mismatch repair protein PMS1</fullName>
    </recommendedName>
</protein>
<dbReference type="AlphaFoldDB" id="A0A8H3INR4"/>
<evidence type="ECO:0000313" key="9">
    <source>
        <dbReference type="Proteomes" id="UP000664521"/>
    </source>
</evidence>
<dbReference type="InterPro" id="IPR014762">
    <property type="entry name" value="DNA_mismatch_repair_CS"/>
</dbReference>
<feature type="compositionally biased region" description="Low complexity" evidence="5">
    <location>
        <begin position="648"/>
        <end position="664"/>
    </location>
</feature>
<dbReference type="InterPro" id="IPR014721">
    <property type="entry name" value="Ribsml_uS5_D2-typ_fold_subgr"/>
</dbReference>
<sequence length="1123" mass="124823">MTTIKALESRTVHQIQSGQVIVDLCSVAKELVENSLDAGATSIEVRFKNNGLDAIEVQDNGIGISSENYETVGKSSLVVRLLRAHLNYDDLSSLQTFGFRGEALSSLCALSDFHVITARAEDAPKGTKLDFEMSGKLKGTQIVASQKGTTVAVENLFRNLPVRRRELEKNVRREYGKVLSILQAYACISTEVKFSVSNMMAKGKKTIVFATKSNPKTRENIANVFGAKVLPALTSMDLRFEMQDSGKSSVHRSVMETSPENHKQVRITGHISRPVFGEGRQTPDRQMFFVNGRPCGLPQVAKIFNEVYKSFNVSQSPFIFANIVLDTNAYDVNVSPDKRTILLHDQGTLLENLRTSLTSLFEKEDQTVPHTQRLLQKLPSFKQLTIQRDSSVPKSSDREEDELDRSENGNDIEYTDSTTIPQENLSTELEVIPSLIAEFATRDTRERARGLIQAAENSNGSKSISKDKQKLVRKLSRNSNSAQLPEESEDPRDLENGRSIPVLDFNKRIAEQQATTESHRIESSESSEEEAEECVPSIVGTPNKPTPGVIQNAFERMRPQRTLLQTATITIGSKTTTSVLGPTVSRGQKVIPNPHTTEPSTSIALQRFSSSLRSFDAPDARIEVTDSLHPGYSTAGSDETSEVIGTRSVSPSSEPDGSDSENSGQSVHQHNGRHRDYSLEDNELNSGPEQQSSGERSDDSYLDDAEKKAREDERVATLIQLAEEAAAMPSQDNIARANKLLKGRGHKEATVQLIQLLDESVERIDQNLSSLERHLQESLQNSGKIESLIEPEAESPEERLSLKVSREDFSHMHIIGQFNLGFILAVRTSHAQSTSDELFIIDQHASDEKYNFERLQATTIVQNQRLVHPHPLDLTAVEEEIILENSTALVHNGFLVDMDLSGDSLVGQRCRLRALPMSREITFDTSDLEELIVLLAESGSSVSAVPRPSRVRKMFAMRACRSSVMIGKSLSIKHMERLVRQMGKIDKPWNCPHGRPTMRHVLGLGAWDSWHEGDGLVGLESNEAGGKKVNWNEWMNTEGRIEDEENMPTRSLEAEEDDDDEIDEQNEREADEDEDGEGEEEEQEEDQDQEDEDDGDDRHEGDAGEAAVGPSKLNLLGRFGSRG</sequence>
<dbReference type="Gene3D" id="3.30.230.10">
    <property type="match status" value="1"/>
</dbReference>
<dbReference type="Gene3D" id="3.30.1370.100">
    <property type="entry name" value="MutL, C-terminal domain, regulatory subdomain"/>
    <property type="match status" value="1"/>
</dbReference>
<dbReference type="InterPro" id="IPR042120">
    <property type="entry name" value="MutL_C_dimsub"/>
</dbReference>
<dbReference type="Proteomes" id="UP000664521">
    <property type="component" value="Unassembled WGS sequence"/>
</dbReference>
<feature type="region of interest" description="Disordered" evidence="5">
    <location>
        <begin position="1029"/>
        <end position="1123"/>
    </location>
</feature>
<dbReference type="InterPro" id="IPR042121">
    <property type="entry name" value="MutL_C_regsub"/>
</dbReference>
<dbReference type="FunFam" id="3.30.1370.100:FF:000001">
    <property type="entry name" value="Mismatch repair endonuclease pms1, putative"/>
    <property type="match status" value="1"/>
</dbReference>
<evidence type="ECO:0000256" key="1">
    <source>
        <dbReference type="ARBA" id="ARBA00006082"/>
    </source>
</evidence>
<dbReference type="InterPro" id="IPR002099">
    <property type="entry name" value="MutL/Mlh/PMS"/>
</dbReference>
<comment type="caution">
    <text evidence="8">The sequence shown here is derived from an EMBL/GenBank/DDBJ whole genome shotgun (WGS) entry which is preliminary data.</text>
</comment>
<dbReference type="FunFam" id="3.30.230.10:FF:000120">
    <property type="entry name" value="Mismatch repair endonuclease PMS2"/>
    <property type="match status" value="1"/>
</dbReference>
<dbReference type="Pfam" id="PF01119">
    <property type="entry name" value="DNA_mis_repair"/>
    <property type="match status" value="1"/>
</dbReference>
<feature type="compositionally biased region" description="Acidic residues" evidence="5">
    <location>
        <begin position="1054"/>
        <end position="1095"/>
    </location>
</feature>
<dbReference type="OrthoDB" id="10263226at2759"/>
<dbReference type="GO" id="GO:0030983">
    <property type="term" value="F:mismatched DNA binding"/>
    <property type="evidence" value="ECO:0007669"/>
    <property type="project" value="InterPro"/>
</dbReference>
<dbReference type="PANTHER" id="PTHR10073">
    <property type="entry name" value="DNA MISMATCH REPAIR PROTEIN MLH, PMS, MUTL"/>
    <property type="match status" value="1"/>
</dbReference>
<comment type="similarity">
    <text evidence="1">Belongs to the DNA mismatch repair MutL/HexB family.</text>
</comment>
<evidence type="ECO:0000256" key="4">
    <source>
        <dbReference type="SAM" id="Coils"/>
    </source>
</evidence>
<dbReference type="GO" id="GO:0000710">
    <property type="term" value="P:meiotic mismatch repair"/>
    <property type="evidence" value="ECO:0007669"/>
    <property type="project" value="UniProtKB-ARBA"/>
</dbReference>
<dbReference type="SUPFAM" id="SSF55874">
    <property type="entry name" value="ATPase domain of HSP90 chaperone/DNA topoisomerase II/histidine kinase"/>
    <property type="match status" value="1"/>
</dbReference>
<keyword evidence="9" id="KW-1185">Reference proteome</keyword>
<dbReference type="SMART" id="SM01340">
    <property type="entry name" value="DNA_mis_repair"/>
    <property type="match status" value="1"/>
</dbReference>
<dbReference type="Pfam" id="PF13589">
    <property type="entry name" value="HATPase_c_3"/>
    <property type="match status" value="1"/>
</dbReference>
<keyword evidence="2" id="KW-0227">DNA damage</keyword>
<dbReference type="InterPro" id="IPR014790">
    <property type="entry name" value="MutL_C"/>
</dbReference>
<feature type="domain" description="MutL C-terminal dimerisation" evidence="6">
    <location>
        <begin position="814"/>
        <end position="970"/>
    </location>
</feature>
<feature type="compositionally biased region" description="Polar residues" evidence="5">
    <location>
        <begin position="415"/>
        <end position="426"/>
    </location>
</feature>
<name>A0A8H3INR4_9LECA</name>
<dbReference type="NCBIfam" id="TIGR00585">
    <property type="entry name" value="mutl"/>
    <property type="match status" value="1"/>
</dbReference>
<dbReference type="CDD" id="cd16926">
    <property type="entry name" value="HATPase_MutL-MLH-PMS-like"/>
    <property type="match status" value="1"/>
</dbReference>
<evidence type="ECO:0000259" key="7">
    <source>
        <dbReference type="SMART" id="SM01340"/>
    </source>
</evidence>
<evidence type="ECO:0000259" key="6">
    <source>
        <dbReference type="SMART" id="SM00853"/>
    </source>
</evidence>
<evidence type="ECO:0000256" key="2">
    <source>
        <dbReference type="ARBA" id="ARBA00022763"/>
    </source>
</evidence>
<keyword evidence="4" id="KW-0175">Coiled coil</keyword>
<feature type="region of interest" description="Disordered" evidence="5">
    <location>
        <begin position="626"/>
        <end position="709"/>
    </location>
</feature>
<dbReference type="InterPro" id="IPR037198">
    <property type="entry name" value="MutL_C_sf"/>
</dbReference>
<dbReference type="CDD" id="cd03484">
    <property type="entry name" value="MutL_Trans_hPMS_2_like"/>
    <property type="match status" value="1"/>
</dbReference>
<dbReference type="GO" id="GO:0032389">
    <property type="term" value="C:MutLalpha complex"/>
    <property type="evidence" value="ECO:0007669"/>
    <property type="project" value="TreeGrafter"/>
</dbReference>
<dbReference type="InterPro" id="IPR038973">
    <property type="entry name" value="MutL/Mlh/Pms-like"/>
</dbReference>
<dbReference type="InterPro" id="IPR020568">
    <property type="entry name" value="Ribosomal_Su5_D2-typ_SF"/>
</dbReference>
<dbReference type="InterPro" id="IPR013507">
    <property type="entry name" value="DNA_mismatch_S5_2-like"/>
</dbReference>
<feature type="compositionally biased region" description="Polar residues" evidence="5">
    <location>
        <begin position="684"/>
        <end position="694"/>
    </location>
</feature>
<gene>
    <name evidence="8" type="ORF">HETSPECPRED_009336</name>
</gene>
<feature type="compositionally biased region" description="Basic and acidic residues" evidence="5">
    <location>
        <begin position="695"/>
        <end position="709"/>
    </location>
</feature>
<feature type="region of interest" description="Disordered" evidence="5">
    <location>
        <begin position="453"/>
        <end position="546"/>
    </location>
</feature>
<dbReference type="EMBL" id="CAJPDS010000077">
    <property type="protein sequence ID" value="CAF9934732.1"/>
    <property type="molecule type" value="Genomic_DNA"/>
</dbReference>
<dbReference type="SUPFAM" id="SSF54211">
    <property type="entry name" value="Ribosomal protein S5 domain 2-like"/>
    <property type="match status" value="1"/>
</dbReference>
<dbReference type="GO" id="GO:0005524">
    <property type="term" value="F:ATP binding"/>
    <property type="evidence" value="ECO:0007669"/>
    <property type="project" value="InterPro"/>
</dbReference>
<reference evidence="8" key="1">
    <citation type="submission" date="2021-03" db="EMBL/GenBank/DDBJ databases">
        <authorList>
            <person name="Tagirdzhanova G."/>
        </authorList>
    </citation>
    <scope>NUCLEOTIDE SEQUENCE</scope>
</reference>